<dbReference type="EMBL" id="CAMXCT020000253">
    <property type="protein sequence ID" value="CAL1129594.1"/>
    <property type="molecule type" value="Genomic_DNA"/>
</dbReference>
<evidence type="ECO:0000313" key="2">
    <source>
        <dbReference type="EMBL" id="CAL4763531.1"/>
    </source>
</evidence>
<sequence>MEQAQDWLADVDAVCSPEPSWSFRDEDRTVLLWALVPAPTRGDRLKMLNLNGLVMVDIRPKLLRIIVTDTLMHTTHRFQWLNLWGAILPDQSKYHLSEDGKRVVLRLRKVNDSFAAGPWLSFLDLRTGRVHLESNAWPKILQELQGAWRSEDEEPIEVLGDQVIWPQGSRDTLLVDESDDSFILHQTGDAGKVPHSNCRGFYQRESFLIRWEDEDTWSRIPGLALQRKEQRQGTTGPGGK</sequence>
<keyword evidence="2" id="KW-0548">Nucleotidyltransferase</keyword>
<reference evidence="1" key="1">
    <citation type="submission" date="2022-10" db="EMBL/GenBank/DDBJ databases">
        <authorList>
            <person name="Chen Y."/>
            <person name="Dougan E. K."/>
            <person name="Chan C."/>
            <person name="Rhodes N."/>
            <person name="Thang M."/>
        </authorList>
    </citation>
    <scope>NUCLEOTIDE SEQUENCE</scope>
</reference>
<keyword evidence="2" id="KW-0808">Transferase</keyword>
<dbReference type="EMBL" id="CAMXCT010000253">
    <property type="protein sequence ID" value="CAI3976219.1"/>
    <property type="molecule type" value="Genomic_DNA"/>
</dbReference>
<organism evidence="1">
    <name type="scientific">Cladocopium goreaui</name>
    <dbReference type="NCBI Taxonomy" id="2562237"/>
    <lineage>
        <taxon>Eukaryota</taxon>
        <taxon>Sar</taxon>
        <taxon>Alveolata</taxon>
        <taxon>Dinophyceae</taxon>
        <taxon>Suessiales</taxon>
        <taxon>Symbiodiniaceae</taxon>
        <taxon>Cladocopium</taxon>
    </lineage>
</organism>
<evidence type="ECO:0000313" key="3">
    <source>
        <dbReference type="Proteomes" id="UP001152797"/>
    </source>
</evidence>
<comment type="caution">
    <text evidence="1">The sequence shown here is derived from an EMBL/GenBank/DDBJ whole genome shotgun (WGS) entry which is preliminary data.</text>
</comment>
<dbReference type="EMBL" id="CAMXCT030000253">
    <property type="protein sequence ID" value="CAL4763531.1"/>
    <property type="molecule type" value="Genomic_DNA"/>
</dbReference>
<gene>
    <name evidence="1" type="ORF">C1SCF055_LOCUS4456</name>
</gene>
<evidence type="ECO:0000313" key="1">
    <source>
        <dbReference type="EMBL" id="CAI3976219.1"/>
    </source>
</evidence>
<proteinExistence type="predicted"/>
<dbReference type="GO" id="GO:0003964">
    <property type="term" value="F:RNA-directed DNA polymerase activity"/>
    <property type="evidence" value="ECO:0007669"/>
    <property type="project" value="UniProtKB-KW"/>
</dbReference>
<name>A0A9P1FGJ9_9DINO</name>
<accession>A0A9P1FGJ9</accession>
<reference evidence="2 3" key="2">
    <citation type="submission" date="2024-05" db="EMBL/GenBank/DDBJ databases">
        <authorList>
            <person name="Chen Y."/>
            <person name="Shah S."/>
            <person name="Dougan E. K."/>
            <person name="Thang M."/>
            <person name="Chan C."/>
        </authorList>
    </citation>
    <scope>NUCLEOTIDE SEQUENCE [LARGE SCALE GENOMIC DNA]</scope>
</reference>
<dbReference type="OrthoDB" id="10565081at2759"/>
<dbReference type="Proteomes" id="UP001152797">
    <property type="component" value="Unassembled WGS sequence"/>
</dbReference>
<protein>
    <submittedName>
        <fullName evidence="2">LINE-1 reverse transcriptase-like</fullName>
    </submittedName>
</protein>
<keyword evidence="3" id="KW-1185">Reference proteome</keyword>
<dbReference type="AlphaFoldDB" id="A0A9P1FGJ9"/>
<keyword evidence="2" id="KW-0695">RNA-directed DNA polymerase</keyword>